<dbReference type="EMBL" id="UOFK01000331">
    <property type="protein sequence ID" value="VAW82781.1"/>
    <property type="molecule type" value="Genomic_DNA"/>
</dbReference>
<protein>
    <recommendedName>
        <fullName evidence="2">Addiction module component</fullName>
    </recommendedName>
</protein>
<accession>A0A3B0YTI3</accession>
<dbReference type="AlphaFoldDB" id="A0A3B0YTI3"/>
<proteinExistence type="predicted"/>
<evidence type="ECO:0000313" key="1">
    <source>
        <dbReference type="EMBL" id="VAW82781.1"/>
    </source>
</evidence>
<name>A0A3B0YTI3_9ZZZZ</name>
<evidence type="ECO:0008006" key="2">
    <source>
        <dbReference type="Google" id="ProtNLM"/>
    </source>
</evidence>
<sequence length="75" mass="8287">MLKTPIPTETGTIMSTASLKQTAHQLIDELPDDASWKDLIYELSVLQDIEEGLNDSEAGRTVDNATVRKQFGLPE</sequence>
<gene>
    <name evidence="1" type="ORF">MNBD_GAMMA13-1642</name>
</gene>
<reference evidence="1" key="1">
    <citation type="submission" date="2018-06" db="EMBL/GenBank/DDBJ databases">
        <authorList>
            <person name="Zhirakovskaya E."/>
        </authorList>
    </citation>
    <scope>NUCLEOTIDE SEQUENCE</scope>
</reference>
<organism evidence="1">
    <name type="scientific">hydrothermal vent metagenome</name>
    <dbReference type="NCBI Taxonomy" id="652676"/>
    <lineage>
        <taxon>unclassified sequences</taxon>
        <taxon>metagenomes</taxon>
        <taxon>ecological metagenomes</taxon>
    </lineage>
</organism>